<gene>
    <name evidence="4" type="ORF">CDD82_2396</name>
</gene>
<reference evidence="4 5" key="1">
    <citation type="submission" date="2017-06" db="EMBL/GenBank/DDBJ databases">
        <title>Ant-infecting Ophiocordyceps genomes reveal a high diversity of potential behavioral manipulation genes and a possible major role for enterotoxins.</title>
        <authorList>
            <person name="De Bekker C."/>
            <person name="Evans H.C."/>
            <person name="Brachmann A."/>
            <person name="Hughes D.P."/>
        </authorList>
    </citation>
    <scope>NUCLEOTIDE SEQUENCE [LARGE SCALE GENOMIC DNA]</scope>
    <source>
        <strain evidence="4 5">1348a</strain>
    </source>
</reference>
<organism evidence="4 5">
    <name type="scientific">Ophiocordyceps australis</name>
    <dbReference type="NCBI Taxonomy" id="1399860"/>
    <lineage>
        <taxon>Eukaryota</taxon>
        <taxon>Fungi</taxon>
        <taxon>Dikarya</taxon>
        <taxon>Ascomycota</taxon>
        <taxon>Pezizomycotina</taxon>
        <taxon>Sordariomycetes</taxon>
        <taxon>Hypocreomycetidae</taxon>
        <taxon>Hypocreales</taxon>
        <taxon>Ophiocordycipitaceae</taxon>
        <taxon>Ophiocordyceps</taxon>
    </lineage>
</organism>
<dbReference type="PANTHER" id="PTHR23310:SF62">
    <property type="entry name" value="ACYL-COA BINDING PROTEIN 1, ISOFORM A"/>
    <property type="match status" value="1"/>
</dbReference>
<dbReference type="GO" id="GO:0006631">
    <property type="term" value="P:fatty acid metabolic process"/>
    <property type="evidence" value="ECO:0007669"/>
    <property type="project" value="TreeGrafter"/>
</dbReference>
<dbReference type="OrthoDB" id="346910at2759"/>
<comment type="similarity">
    <text evidence="1">Belongs to the ACBP family.</text>
</comment>
<dbReference type="PRINTS" id="PR00689">
    <property type="entry name" value="ACOABINDINGP"/>
</dbReference>
<evidence type="ECO:0000313" key="5">
    <source>
        <dbReference type="Proteomes" id="UP000224854"/>
    </source>
</evidence>
<accession>A0A2C5ZI74</accession>
<dbReference type="Gene3D" id="1.20.80.10">
    <property type="match status" value="1"/>
</dbReference>
<comment type="caution">
    <text evidence="4">The sequence shown here is derived from an EMBL/GenBank/DDBJ whole genome shotgun (WGS) entry which is preliminary data.</text>
</comment>
<evidence type="ECO:0000313" key="4">
    <source>
        <dbReference type="EMBL" id="PHH79432.1"/>
    </source>
</evidence>
<evidence type="ECO:0000259" key="3">
    <source>
        <dbReference type="PROSITE" id="PS51228"/>
    </source>
</evidence>
<feature type="domain" description="ACB" evidence="3">
    <location>
        <begin position="5"/>
        <end position="94"/>
    </location>
</feature>
<evidence type="ECO:0000256" key="1">
    <source>
        <dbReference type="ARBA" id="ARBA00005567"/>
    </source>
</evidence>
<sequence>MSAPQSEAFEKAVVDSKKLTSKPAHGDLLDLYALYKVSTGEDIANAATPGILDMKAKAKYNAWKKVLEAGVTDPKQAQENYVAKVEEMKQKYGYDENKVPEAVGSA</sequence>
<dbReference type="PANTHER" id="PTHR23310">
    <property type="entry name" value="ACYL-COA-BINDING PROTEIN, ACBP"/>
    <property type="match status" value="1"/>
</dbReference>
<dbReference type="SUPFAM" id="SSF47027">
    <property type="entry name" value="Acyl-CoA binding protein"/>
    <property type="match status" value="1"/>
</dbReference>
<keyword evidence="5" id="KW-1185">Reference proteome</keyword>
<protein>
    <recommendedName>
        <fullName evidence="3">ACB domain-containing protein</fullName>
    </recommendedName>
</protein>
<name>A0A2C5ZI74_9HYPO</name>
<dbReference type="GO" id="GO:0000062">
    <property type="term" value="F:fatty-acyl-CoA binding"/>
    <property type="evidence" value="ECO:0007669"/>
    <property type="project" value="InterPro"/>
</dbReference>
<dbReference type="Pfam" id="PF00887">
    <property type="entry name" value="ACBP"/>
    <property type="match status" value="1"/>
</dbReference>
<keyword evidence="2" id="KW-0446">Lipid-binding</keyword>
<dbReference type="InterPro" id="IPR000582">
    <property type="entry name" value="Acyl-CoA-binding_protein"/>
</dbReference>
<dbReference type="InterPro" id="IPR035984">
    <property type="entry name" value="Acyl-CoA-binding_sf"/>
</dbReference>
<dbReference type="InterPro" id="IPR014352">
    <property type="entry name" value="FERM/acyl-CoA-bd_prot_sf"/>
</dbReference>
<dbReference type="EMBL" id="NJEU01000186">
    <property type="protein sequence ID" value="PHH79432.1"/>
    <property type="molecule type" value="Genomic_DNA"/>
</dbReference>
<evidence type="ECO:0000256" key="2">
    <source>
        <dbReference type="ARBA" id="ARBA00023121"/>
    </source>
</evidence>
<dbReference type="AlphaFoldDB" id="A0A2C5ZI74"/>
<dbReference type="Proteomes" id="UP000224854">
    <property type="component" value="Unassembled WGS sequence"/>
</dbReference>
<dbReference type="PROSITE" id="PS51228">
    <property type="entry name" value="ACB_2"/>
    <property type="match status" value="1"/>
</dbReference>
<proteinExistence type="inferred from homology"/>